<organism evidence="2 3">
    <name type="scientific">Gymnopilus dilepis</name>
    <dbReference type="NCBI Taxonomy" id="231916"/>
    <lineage>
        <taxon>Eukaryota</taxon>
        <taxon>Fungi</taxon>
        <taxon>Dikarya</taxon>
        <taxon>Basidiomycota</taxon>
        <taxon>Agaricomycotina</taxon>
        <taxon>Agaricomycetes</taxon>
        <taxon>Agaricomycetidae</taxon>
        <taxon>Agaricales</taxon>
        <taxon>Agaricineae</taxon>
        <taxon>Hymenogastraceae</taxon>
        <taxon>Gymnopilus</taxon>
    </lineage>
</organism>
<accession>A0A409YIG0</accession>
<gene>
    <name evidence="2" type="ORF">CVT26_009465</name>
</gene>
<dbReference type="OrthoDB" id="3004187at2759"/>
<feature type="region of interest" description="Disordered" evidence="1">
    <location>
        <begin position="179"/>
        <end position="228"/>
    </location>
</feature>
<sequence length="228" mass="25768">MASINRALDEAHTSAPKRPSPKDVAREQVDAMGIHGDHRKRMLKRIKSKIERSRRTKPLAPTKLELSPAASQELDNMGLHGKKRKEVIKWHKAQVKAHMRNDPYLKGKGAETGTIEHLVHTGGSNPKERNHITASFEDKKSRPITNNFNDGNHHHIYVHTMQGLPPQAKAAWNKNNAKIRGQARTRQTSLGKTASSGKSRTKGKGRQNPERNFSKNSRKGFQRRKGRR</sequence>
<feature type="compositionally biased region" description="Basic and acidic residues" evidence="1">
    <location>
        <begin position="126"/>
        <end position="141"/>
    </location>
</feature>
<feature type="compositionally biased region" description="Basic residues" evidence="1">
    <location>
        <begin position="216"/>
        <end position="228"/>
    </location>
</feature>
<evidence type="ECO:0000313" key="3">
    <source>
        <dbReference type="Proteomes" id="UP000284706"/>
    </source>
</evidence>
<name>A0A409YIG0_9AGAR</name>
<dbReference type="InParanoid" id="A0A409YIG0"/>
<feature type="compositionally biased region" description="Polar residues" evidence="1">
    <location>
        <begin position="184"/>
        <end position="198"/>
    </location>
</feature>
<reference evidence="2 3" key="1">
    <citation type="journal article" date="2018" name="Evol. Lett.">
        <title>Horizontal gene cluster transfer increased hallucinogenic mushroom diversity.</title>
        <authorList>
            <person name="Reynolds H.T."/>
            <person name="Vijayakumar V."/>
            <person name="Gluck-Thaler E."/>
            <person name="Korotkin H.B."/>
            <person name="Matheny P.B."/>
            <person name="Slot J.C."/>
        </authorList>
    </citation>
    <scope>NUCLEOTIDE SEQUENCE [LARGE SCALE GENOMIC DNA]</scope>
    <source>
        <strain evidence="2 3">SRW20</strain>
    </source>
</reference>
<evidence type="ECO:0000313" key="2">
    <source>
        <dbReference type="EMBL" id="PPR02755.1"/>
    </source>
</evidence>
<feature type="region of interest" description="Disordered" evidence="1">
    <location>
        <begin position="119"/>
        <end position="146"/>
    </location>
</feature>
<dbReference type="EMBL" id="NHYE01000825">
    <property type="protein sequence ID" value="PPR02755.1"/>
    <property type="molecule type" value="Genomic_DNA"/>
</dbReference>
<dbReference type="AlphaFoldDB" id="A0A409YIG0"/>
<keyword evidence="3" id="KW-1185">Reference proteome</keyword>
<evidence type="ECO:0000256" key="1">
    <source>
        <dbReference type="SAM" id="MobiDB-lite"/>
    </source>
</evidence>
<feature type="compositionally biased region" description="Basic and acidic residues" evidence="1">
    <location>
        <begin position="20"/>
        <end position="29"/>
    </location>
</feature>
<proteinExistence type="predicted"/>
<feature type="region of interest" description="Disordered" evidence="1">
    <location>
        <begin position="1"/>
        <end position="40"/>
    </location>
</feature>
<dbReference type="Proteomes" id="UP000284706">
    <property type="component" value="Unassembled WGS sequence"/>
</dbReference>
<protein>
    <submittedName>
        <fullName evidence="2">Uncharacterized protein</fullName>
    </submittedName>
</protein>
<comment type="caution">
    <text evidence="2">The sequence shown here is derived from an EMBL/GenBank/DDBJ whole genome shotgun (WGS) entry which is preliminary data.</text>
</comment>